<sequence length="439" mass="47851">MALVCAAVPAQAFDRYTAHGGPVRDLTISPDGSMLVSASFDYSAVVWTAPQITEKSVLYAHEAAVNTARFSPDGTLLATAGDDGRIYLWKKGVLASEDPEPIILTGHKGKVVNLAFSDDGSLLASASWDGSVGLWPLDGGLESAAADSRFIFGHDGPVNMVQFAPNGTHLYSAGYDGQIRYWKLSNGEYLRSVVRNGWSVSVMSVDEANDMIAFGSSDGTMNIERLSDGKGILRIGDERVPVLAIYHSPWHNMLAFGNAKGRVVVINTKDWSIVRDFNAANGPIWSVVIMPDGKSIVVAGLDDFITKWELFEFPPEFLERPGPARRFHPTAAITNGEKQFARKCSVCHTLSPDGRRRAGPTLFGVFGRMAGTLDGYPYSKALLDSDIIWSEETINRLFSEGPDIVTPGTKMPIQRMKNAQDRIDLVTFLKMATKETIVE</sequence>
<dbReference type="Gene3D" id="1.10.760.10">
    <property type="entry name" value="Cytochrome c-like domain"/>
    <property type="match status" value="1"/>
</dbReference>
<accession>Q4PJF4</accession>
<organism evidence="9">
    <name type="scientific">uncultured bacterium MedeBAC46A06</name>
    <dbReference type="NCBI Taxonomy" id="332275"/>
    <lineage>
        <taxon>Bacteria</taxon>
        <taxon>environmental samples</taxon>
    </lineage>
</organism>
<reference evidence="9" key="1">
    <citation type="journal article" date="2005" name="PLoS Biol.">
        <title>New insights into metabolic properties of marine bacteria encoding proteorhodopsins.</title>
        <authorList>
            <person name="Sabehi G."/>
            <person name="Loy A."/>
            <person name="Jung K.H."/>
            <person name="Partha R."/>
            <person name="Spudich J.L."/>
            <person name="Isaacson T."/>
            <person name="Hirschberg J."/>
            <person name="Wagner M."/>
            <person name="Beja O."/>
        </authorList>
    </citation>
    <scope>NUCLEOTIDE SEQUENCE</scope>
</reference>
<proteinExistence type="predicted"/>
<dbReference type="CDD" id="cd00200">
    <property type="entry name" value="WD40"/>
    <property type="match status" value="1"/>
</dbReference>
<dbReference type="InterPro" id="IPR002327">
    <property type="entry name" value="Cyt_c_1A/1B"/>
</dbReference>
<dbReference type="PANTHER" id="PTHR19879:SF9">
    <property type="entry name" value="TRANSCRIPTION INITIATION FACTOR TFIID SUBUNIT 5"/>
    <property type="match status" value="1"/>
</dbReference>
<dbReference type="AlphaFoldDB" id="Q4PJF4"/>
<evidence type="ECO:0000256" key="5">
    <source>
        <dbReference type="ARBA" id="ARBA00023004"/>
    </source>
</evidence>
<dbReference type="Pfam" id="PF00034">
    <property type="entry name" value="Cytochrom_C"/>
    <property type="match status" value="1"/>
</dbReference>
<evidence type="ECO:0000256" key="7">
    <source>
        <dbReference type="PROSITE-ProRule" id="PRU00433"/>
    </source>
</evidence>
<dbReference type="GO" id="GO:0009055">
    <property type="term" value="F:electron transfer activity"/>
    <property type="evidence" value="ECO:0007669"/>
    <property type="project" value="InterPro"/>
</dbReference>
<feature type="repeat" description="WD" evidence="6">
    <location>
        <begin position="58"/>
        <end position="90"/>
    </location>
</feature>
<dbReference type="SMART" id="SM00320">
    <property type="entry name" value="WD40"/>
    <property type="match status" value="6"/>
</dbReference>
<dbReference type="SUPFAM" id="SSF46626">
    <property type="entry name" value="Cytochrome c"/>
    <property type="match status" value="1"/>
</dbReference>
<dbReference type="EMBL" id="DQ088847">
    <property type="protein sequence ID" value="AAY82823.1"/>
    <property type="molecule type" value="Genomic_DNA"/>
</dbReference>
<keyword evidence="5 7" id="KW-0408">Iron</keyword>
<keyword evidence="2 7" id="KW-0349">Heme</keyword>
<dbReference type="InterPro" id="IPR001680">
    <property type="entry name" value="WD40_rpt"/>
</dbReference>
<feature type="repeat" description="WD" evidence="6">
    <location>
        <begin position="151"/>
        <end position="192"/>
    </location>
</feature>
<dbReference type="GO" id="GO:0020037">
    <property type="term" value="F:heme binding"/>
    <property type="evidence" value="ECO:0007669"/>
    <property type="project" value="InterPro"/>
</dbReference>
<dbReference type="SUPFAM" id="SSF50978">
    <property type="entry name" value="WD40 repeat-like"/>
    <property type="match status" value="1"/>
</dbReference>
<dbReference type="PROSITE" id="PS50294">
    <property type="entry name" value="WD_REPEATS_REGION"/>
    <property type="match status" value="4"/>
</dbReference>
<dbReference type="GO" id="GO:0046872">
    <property type="term" value="F:metal ion binding"/>
    <property type="evidence" value="ECO:0007669"/>
    <property type="project" value="UniProtKB-KW"/>
</dbReference>
<evidence type="ECO:0000259" key="8">
    <source>
        <dbReference type="PROSITE" id="PS51007"/>
    </source>
</evidence>
<dbReference type="PROSITE" id="PS50082">
    <property type="entry name" value="WD_REPEATS_2"/>
    <property type="match status" value="4"/>
</dbReference>
<keyword evidence="6" id="KW-0853">WD repeat</keyword>
<evidence type="ECO:0000256" key="2">
    <source>
        <dbReference type="ARBA" id="ARBA00022617"/>
    </source>
</evidence>
<dbReference type="PROSITE" id="PS51007">
    <property type="entry name" value="CYTC"/>
    <property type="match status" value="1"/>
</dbReference>
<keyword evidence="1" id="KW-0813">Transport</keyword>
<dbReference type="PRINTS" id="PR00604">
    <property type="entry name" value="CYTCHRMECIAB"/>
</dbReference>
<dbReference type="InterPro" id="IPR036909">
    <property type="entry name" value="Cyt_c-like_dom_sf"/>
</dbReference>
<name>Q4PJF4_9BACT</name>
<feature type="domain" description="Cytochrome c" evidence="8">
    <location>
        <begin position="331"/>
        <end position="433"/>
    </location>
</feature>
<dbReference type="InterPro" id="IPR024977">
    <property type="entry name" value="Apc4-like_WD40_dom"/>
</dbReference>
<dbReference type="Pfam" id="PF00400">
    <property type="entry name" value="WD40"/>
    <property type="match status" value="4"/>
</dbReference>
<feature type="repeat" description="WD" evidence="6">
    <location>
        <begin position="16"/>
        <end position="47"/>
    </location>
</feature>
<feature type="repeat" description="WD" evidence="6">
    <location>
        <begin position="104"/>
        <end position="145"/>
    </location>
</feature>
<evidence type="ECO:0000256" key="3">
    <source>
        <dbReference type="ARBA" id="ARBA00022723"/>
    </source>
</evidence>
<evidence type="ECO:0000256" key="6">
    <source>
        <dbReference type="PROSITE-ProRule" id="PRU00221"/>
    </source>
</evidence>
<dbReference type="InterPro" id="IPR009056">
    <property type="entry name" value="Cyt_c-like_dom"/>
</dbReference>
<evidence type="ECO:0000313" key="9">
    <source>
        <dbReference type="EMBL" id="AAY82823.1"/>
    </source>
</evidence>
<dbReference type="InterPro" id="IPR036322">
    <property type="entry name" value="WD40_repeat_dom_sf"/>
</dbReference>
<protein>
    <submittedName>
        <fullName evidence="9">Predicted WD domain/cytochrome C family protein</fullName>
    </submittedName>
</protein>
<keyword evidence="3 7" id="KW-0479">Metal-binding</keyword>
<keyword evidence="4" id="KW-0249">Electron transport</keyword>
<evidence type="ECO:0000256" key="4">
    <source>
        <dbReference type="ARBA" id="ARBA00022982"/>
    </source>
</evidence>
<dbReference type="Gene3D" id="2.130.10.10">
    <property type="entry name" value="YVTN repeat-like/Quinoprotein amine dehydrogenase"/>
    <property type="match status" value="2"/>
</dbReference>
<dbReference type="InterPro" id="IPR015943">
    <property type="entry name" value="WD40/YVTN_repeat-like_dom_sf"/>
</dbReference>
<dbReference type="PANTHER" id="PTHR19879">
    <property type="entry name" value="TRANSCRIPTION INITIATION FACTOR TFIID"/>
    <property type="match status" value="1"/>
</dbReference>
<evidence type="ECO:0000256" key="1">
    <source>
        <dbReference type="ARBA" id="ARBA00022448"/>
    </source>
</evidence>
<dbReference type="Pfam" id="PF12894">
    <property type="entry name" value="ANAPC4_WD40"/>
    <property type="match status" value="1"/>
</dbReference>